<comment type="subcellular location">
    <subcellularLocation>
        <location evidence="1">Cell membrane</location>
        <topology evidence="1">Single-pass membrane protein</topology>
    </subcellularLocation>
    <subcellularLocation>
        <location evidence="7">Cell membrane</location>
        <topology evidence="7">Single-pass type II membrane protein</topology>
    </subcellularLocation>
</comment>
<organism evidence="10 11">
    <name type="scientific">Pukyongiella litopenaei</name>
    <dbReference type="NCBI Taxonomy" id="2605946"/>
    <lineage>
        <taxon>Bacteria</taxon>
        <taxon>Pseudomonadati</taxon>
        <taxon>Pseudomonadota</taxon>
        <taxon>Alphaproteobacteria</taxon>
        <taxon>Rhodobacterales</taxon>
        <taxon>Paracoccaceae</taxon>
        <taxon>Pukyongiella</taxon>
    </lineage>
</organism>
<keyword evidence="7" id="KW-0653">Protein transport</keyword>
<evidence type="ECO:0000256" key="6">
    <source>
        <dbReference type="ARBA" id="ARBA00023136"/>
    </source>
</evidence>
<keyword evidence="5 9" id="KW-1133">Transmembrane helix</keyword>
<dbReference type="GO" id="GO:0015031">
    <property type="term" value="P:protein transport"/>
    <property type="evidence" value="ECO:0007669"/>
    <property type="project" value="UniProtKB-KW"/>
</dbReference>
<dbReference type="InterPro" id="IPR003400">
    <property type="entry name" value="ExbD"/>
</dbReference>
<keyword evidence="4 7" id="KW-0812">Transmembrane</keyword>
<name>A0A2S0MU34_9RHOB</name>
<evidence type="ECO:0000256" key="2">
    <source>
        <dbReference type="ARBA" id="ARBA00005811"/>
    </source>
</evidence>
<evidence type="ECO:0000256" key="7">
    <source>
        <dbReference type="RuleBase" id="RU003879"/>
    </source>
</evidence>
<evidence type="ECO:0000256" key="5">
    <source>
        <dbReference type="ARBA" id="ARBA00022989"/>
    </source>
</evidence>
<accession>A0A2S0MU34</accession>
<keyword evidence="3" id="KW-1003">Cell membrane</keyword>
<gene>
    <name evidence="10" type="ORF">C6Y53_18080</name>
</gene>
<dbReference type="Pfam" id="PF02472">
    <property type="entry name" value="ExbD"/>
    <property type="match status" value="1"/>
</dbReference>
<evidence type="ECO:0000313" key="11">
    <source>
        <dbReference type="Proteomes" id="UP000237655"/>
    </source>
</evidence>
<dbReference type="KEGG" id="thas:C6Y53_18080"/>
<feature type="transmembrane region" description="Helical" evidence="9">
    <location>
        <begin position="15"/>
        <end position="36"/>
    </location>
</feature>
<comment type="similarity">
    <text evidence="2 7">Belongs to the ExbD/TolR family.</text>
</comment>
<dbReference type="PANTHER" id="PTHR30558">
    <property type="entry name" value="EXBD MEMBRANE COMPONENT OF PMF-DRIVEN MACROMOLECULE IMPORT SYSTEM"/>
    <property type="match status" value="1"/>
</dbReference>
<keyword evidence="7" id="KW-0813">Transport</keyword>
<evidence type="ECO:0000313" key="10">
    <source>
        <dbReference type="EMBL" id="AVO39410.1"/>
    </source>
</evidence>
<dbReference type="GO" id="GO:0022857">
    <property type="term" value="F:transmembrane transporter activity"/>
    <property type="evidence" value="ECO:0007669"/>
    <property type="project" value="InterPro"/>
</dbReference>
<evidence type="ECO:0000256" key="8">
    <source>
        <dbReference type="SAM" id="MobiDB-lite"/>
    </source>
</evidence>
<sequence>MQIDAPSRRPGQESIVPMINVVFLLLIFFLMTSQIAPPDPVEVTAPRSQSGGEPEAPGEDKLFVNADGVPHLGETSGDAVYAALAGRGPEADPLLLVVDRKLEAARLAEMLRRLTALGAARVELVVSPE</sequence>
<dbReference type="EMBL" id="CP027665">
    <property type="protein sequence ID" value="AVO39410.1"/>
    <property type="molecule type" value="Genomic_DNA"/>
</dbReference>
<evidence type="ECO:0000256" key="1">
    <source>
        <dbReference type="ARBA" id="ARBA00004162"/>
    </source>
</evidence>
<evidence type="ECO:0000256" key="4">
    <source>
        <dbReference type="ARBA" id="ARBA00022692"/>
    </source>
</evidence>
<evidence type="ECO:0000256" key="9">
    <source>
        <dbReference type="SAM" id="Phobius"/>
    </source>
</evidence>
<dbReference type="PANTHER" id="PTHR30558:SF3">
    <property type="entry name" value="BIOPOLYMER TRANSPORT PROTEIN EXBD-RELATED"/>
    <property type="match status" value="1"/>
</dbReference>
<evidence type="ECO:0000256" key="3">
    <source>
        <dbReference type="ARBA" id="ARBA00022475"/>
    </source>
</evidence>
<dbReference type="GO" id="GO:0005886">
    <property type="term" value="C:plasma membrane"/>
    <property type="evidence" value="ECO:0007669"/>
    <property type="project" value="UniProtKB-SubCell"/>
</dbReference>
<reference evidence="11" key="1">
    <citation type="submission" date="2018-03" db="EMBL/GenBank/DDBJ databases">
        <title>Genomic analysis of the strain SH-1 isolated from shrimp intestine.</title>
        <authorList>
            <person name="Kim Y.-S."/>
            <person name="Kim S.-E."/>
            <person name="Kim K.-H."/>
        </authorList>
    </citation>
    <scope>NUCLEOTIDE SEQUENCE [LARGE SCALE GENOMIC DNA]</scope>
    <source>
        <strain evidence="11">SH-1</strain>
    </source>
</reference>
<dbReference type="AlphaFoldDB" id="A0A2S0MU34"/>
<dbReference type="Proteomes" id="UP000237655">
    <property type="component" value="Chromosome"/>
</dbReference>
<feature type="region of interest" description="Disordered" evidence="8">
    <location>
        <begin position="39"/>
        <end position="60"/>
    </location>
</feature>
<dbReference type="RefSeq" id="WP_106473714.1">
    <property type="nucleotide sequence ID" value="NZ_CP027665.1"/>
</dbReference>
<keyword evidence="6 9" id="KW-0472">Membrane</keyword>
<keyword evidence="11" id="KW-1185">Reference proteome</keyword>
<protein>
    <submittedName>
        <fullName evidence="10">Biopolymer transporter ExbD</fullName>
    </submittedName>
</protein>
<proteinExistence type="inferred from homology"/>